<reference evidence="1 2" key="1">
    <citation type="submission" date="2017-07" db="EMBL/GenBank/DDBJ databases">
        <authorList>
            <person name="Talla V."/>
            <person name="Backstrom N."/>
        </authorList>
    </citation>
    <scope>NUCLEOTIDE SEQUENCE [LARGE SCALE GENOMIC DNA]</scope>
</reference>
<proteinExistence type="predicted"/>
<sequence length="183" mass="20341">MKATVRVMNKYVLASRQCYLSVNLVIKYNRVGLFSCRAEFGSNIIIVIQLSSEESLFQSCTKDSDQLLVYELGETFGGYWAVLPDSITDDTDPEYDETTQTVSKDSSPQDVTENYDVIQFEVPIVNVSANRNNDSWNFIYDVIQKVSISTTETSTGIPAQDLGTLDLFLKGTISGFGLISNKA</sequence>
<evidence type="ECO:0000313" key="1">
    <source>
        <dbReference type="EMBL" id="VVC94118.1"/>
    </source>
</evidence>
<name>A0A5E4Q763_9NEOP</name>
<gene>
    <name evidence="1" type="ORF">LSINAPIS_LOCUS6139</name>
</gene>
<evidence type="ECO:0000313" key="2">
    <source>
        <dbReference type="Proteomes" id="UP000324832"/>
    </source>
</evidence>
<keyword evidence="2" id="KW-1185">Reference proteome</keyword>
<dbReference type="AlphaFoldDB" id="A0A5E4Q763"/>
<accession>A0A5E4Q763</accession>
<dbReference type="Proteomes" id="UP000324832">
    <property type="component" value="Unassembled WGS sequence"/>
</dbReference>
<organism evidence="1 2">
    <name type="scientific">Leptidea sinapis</name>
    <dbReference type="NCBI Taxonomy" id="189913"/>
    <lineage>
        <taxon>Eukaryota</taxon>
        <taxon>Metazoa</taxon>
        <taxon>Ecdysozoa</taxon>
        <taxon>Arthropoda</taxon>
        <taxon>Hexapoda</taxon>
        <taxon>Insecta</taxon>
        <taxon>Pterygota</taxon>
        <taxon>Neoptera</taxon>
        <taxon>Endopterygota</taxon>
        <taxon>Lepidoptera</taxon>
        <taxon>Glossata</taxon>
        <taxon>Ditrysia</taxon>
        <taxon>Papilionoidea</taxon>
        <taxon>Pieridae</taxon>
        <taxon>Dismorphiinae</taxon>
        <taxon>Leptidea</taxon>
    </lineage>
</organism>
<dbReference type="EMBL" id="FZQP02001892">
    <property type="protein sequence ID" value="VVC94118.1"/>
    <property type="molecule type" value="Genomic_DNA"/>
</dbReference>
<protein>
    <submittedName>
        <fullName evidence="1">Uncharacterized protein</fullName>
    </submittedName>
</protein>